<dbReference type="SUPFAM" id="SSF53756">
    <property type="entry name" value="UDP-Glycosyltransferase/glycogen phosphorylase"/>
    <property type="match status" value="1"/>
</dbReference>
<evidence type="ECO:0008006" key="4">
    <source>
        <dbReference type="Google" id="ProtNLM"/>
    </source>
</evidence>
<evidence type="ECO:0000256" key="1">
    <source>
        <dbReference type="SAM" id="MobiDB-lite"/>
    </source>
</evidence>
<feature type="region of interest" description="Disordered" evidence="1">
    <location>
        <begin position="357"/>
        <end position="406"/>
    </location>
</feature>
<protein>
    <recommendedName>
        <fullName evidence="4">D-inositol 3-phosphate glycosyltransferase</fullName>
    </recommendedName>
</protein>
<dbReference type="EMBL" id="BAABGL010000011">
    <property type="protein sequence ID" value="GAA4390575.1"/>
    <property type="molecule type" value="Genomic_DNA"/>
</dbReference>
<organism evidence="2 3">
    <name type="scientific">Brevibacterium pityocampae</name>
    <dbReference type="NCBI Taxonomy" id="506594"/>
    <lineage>
        <taxon>Bacteria</taxon>
        <taxon>Bacillati</taxon>
        <taxon>Actinomycetota</taxon>
        <taxon>Actinomycetes</taxon>
        <taxon>Micrococcales</taxon>
        <taxon>Brevibacteriaceae</taxon>
        <taxon>Brevibacterium</taxon>
    </lineage>
</organism>
<sequence length="406" mass="42096">MRTSPAAPALQAGAARVTVAAIPADHPYVAAVLPASRWSDVAAFAPEPPPGTRAGAWFPHPALEPGWLRAHAEAVDLVHIHFGFEHCSPERIREFVDECAATATRLVVTVHDLDNPHLTEQADHHARLTDLIRAAESVITLTPAAAARIAARLGVAAEVIPHPFIVDPGTARRVVAAAAARRTGNRVGLFLKSMRHNTATDPEYHRALAGGLAAGGAELHVHVHEDAAQHPLVTALATTWGEGLHVHPRMDDAALFAAVAEYDAVVLPYIRGSHSGWLEMCRDLAVTVVAPDCGYYADQADRPGGVVSYATGAGASAAAAALTTLAGGLLPYGGDREREYVEIVRAHHRIYTGRPAAEVPAGAAPSEPADSAATPAPVPTAGPGSPAPGTAATAAARVPAPRTATP</sequence>
<comment type="caution">
    <text evidence="2">The sequence shown here is derived from an EMBL/GenBank/DDBJ whole genome shotgun (WGS) entry which is preliminary data.</text>
</comment>
<proteinExistence type="predicted"/>
<keyword evidence="3" id="KW-1185">Reference proteome</keyword>
<dbReference type="RefSeq" id="WP_345031431.1">
    <property type="nucleotide sequence ID" value="NZ_BAABGL010000011.1"/>
</dbReference>
<accession>A0ABP8JGV0</accession>
<feature type="compositionally biased region" description="Low complexity" evidence="1">
    <location>
        <begin position="368"/>
        <end position="406"/>
    </location>
</feature>
<name>A0ABP8JGV0_9MICO</name>
<evidence type="ECO:0000313" key="3">
    <source>
        <dbReference type="Proteomes" id="UP001500642"/>
    </source>
</evidence>
<reference evidence="3" key="1">
    <citation type="journal article" date="2019" name="Int. J. Syst. Evol. Microbiol.">
        <title>The Global Catalogue of Microorganisms (GCM) 10K type strain sequencing project: providing services to taxonomists for standard genome sequencing and annotation.</title>
        <authorList>
            <consortium name="The Broad Institute Genomics Platform"/>
            <consortium name="The Broad Institute Genome Sequencing Center for Infectious Disease"/>
            <person name="Wu L."/>
            <person name="Ma J."/>
        </authorList>
    </citation>
    <scope>NUCLEOTIDE SEQUENCE [LARGE SCALE GENOMIC DNA]</scope>
    <source>
        <strain evidence="3">JCM 17808</strain>
    </source>
</reference>
<dbReference type="Proteomes" id="UP001500642">
    <property type="component" value="Unassembled WGS sequence"/>
</dbReference>
<gene>
    <name evidence="2" type="ORF">GCM10023167_17220</name>
</gene>
<evidence type="ECO:0000313" key="2">
    <source>
        <dbReference type="EMBL" id="GAA4390575.1"/>
    </source>
</evidence>